<dbReference type="GO" id="GO:0016301">
    <property type="term" value="F:kinase activity"/>
    <property type="evidence" value="ECO:0007669"/>
    <property type="project" value="UniProtKB-KW"/>
</dbReference>
<dbReference type="PROSITE" id="PS01125">
    <property type="entry name" value="ROK"/>
    <property type="match status" value="1"/>
</dbReference>
<dbReference type="PANTHER" id="PTHR18964:SF173">
    <property type="entry name" value="GLUCOKINASE"/>
    <property type="match status" value="1"/>
</dbReference>
<dbReference type="OrthoDB" id="9810372at2"/>
<evidence type="ECO:0000313" key="3">
    <source>
        <dbReference type="Proteomes" id="UP000198588"/>
    </source>
</evidence>
<dbReference type="InterPro" id="IPR000600">
    <property type="entry name" value="ROK"/>
</dbReference>
<keyword evidence="2" id="KW-0418">Kinase</keyword>
<dbReference type="Gene3D" id="3.30.420.40">
    <property type="match status" value="2"/>
</dbReference>
<dbReference type="STRING" id="1165689.SAMN02927914_02883"/>
<evidence type="ECO:0000313" key="2">
    <source>
        <dbReference type="EMBL" id="SDA77450.1"/>
    </source>
</evidence>
<protein>
    <submittedName>
        <fullName evidence="2">Sugar kinase of the NBD/HSP70 family, may contain an N-terminal HTH domain</fullName>
    </submittedName>
</protein>
<keyword evidence="2" id="KW-0808">Transferase</keyword>
<dbReference type="RefSeq" id="WP_091578607.1">
    <property type="nucleotide sequence ID" value="NZ_FMXM01000008.1"/>
</dbReference>
<dbReference type="PANTHER" id="PTHR18964">
    <property type="entry name" value="ROK (REPRESSOR, ORF, KINASE) FAMILY"/>
    <property type="match status" value="1"/>
</dbReference>
<dbReference type="EMBL" id="FMXM01000008">
    <property type="protein sequence ID" value="SDA77450.1"/>
    <property type="molecule type" value="Genomic_DNA"/>
</dbReference>
<dbReference type="InterPro" id="IPR036390">
    <property type="entry name" value="WH_DNA-bd_sf"/>
</dbReference>
<dbReference type="InterPro" id="IPR049874">
    <property type="entry name" value="ROK_cs"/>
</dbReference>
<sequence>MSVGIRHDDLRRRNRAMVIAAVRRAGQPSRTEIAATTGLSHSTISAISSDLIGEGILAESKPIEAGSLKRGRPQVGLSLNAEAAAVMTVVLSLNFLSVAVIDYAGQVISEEQRRLDTLTMPRDTLIGECVAIVRRRLEDPDLDVRSVARIALAIQGITDTRARAMLWSPITPHTDIAFADILEDEFGIPATMENDCNMMAVALRWRDPQRYRDDFIAILLSHGIGMGLVLKGQLFTGTHSSGGEFGHMIHQPKGALCRCGRRGCVEAYAGNYAIWRNARQLGEDTEPVADVSDADMRALAAAARDSEGPEREAYRKAGEALGYGLGSLFALIDPAPVAMVGVSAAAFDLIEPALREAIAQTAGGQHSEWISFDTEPNELPLIREGCAMRALTFVDQEIFAPGAQTRSGLVSKNVA</sequence>
<comment type="similarity">
    <text evidence="1">Belongs to the ROK (NagC/XylR) family.</text>
</comment>
<gene>
    <name evidence="2" type="ORF">SAMN02927914_02883</name>
</gene>
<dbReference type="SUPFAM" id="SSF46785">
    <property type="entry name" value="Winged helix' DNA-binding domain"/>
    <property type="match status" value="1"/>
</dbReference>
<evidence type="ECO:0000256" key="1">
    <source>
        <dbReference type="ARBA" id="ARBA00006479"/>
    </source>
</evidence>
<dbReference type="Proteomes" id="UP000198588">
    <property type="component" value="Unassembled WGS sequence"/>
</dbReference>
<reference evidence="2 3" key="1">
    <citation type="submission" date="2016-10" db="EMBL/GenBank/DDBJ databases">
        <authorList>
            <person name="de Groot N.N."/>
        </authorList>
    </citation>
    <scope>NUCLEOTIDE SEQUENCE [LARGE SCALE GENOMIC DNA]</scope>
    <source>
        <strain evidence="2 3">CGMCC 1.12097</strain>
    </source>
</reference>
<dbReference type="AlphaFoldDB" id="A0A1G5Y4U6"/>
<organism evidence="2 3">
    <name type="scientific">Mesorhizobium qingshengii</name>
    <dbReference type="NCBI Taxonomy" id="1165689"/>
    <lineage>
        <taxon>Bacteria</taxon>
        <taxon>Pseudomonadati</taxon>
        <taxon>Pseudomonadota</taxon>
        <taxon>Alphaproteobacteria</taxon>
        <taxon>Hyphomicrobiales</taxon>
        <taxon>Phyllobacteriaceae</taxon>
        <taxon>Mesorhizobium</taxon>
    </lineage>
</organism>
<dbReference type="InterPro" id="IPR043129">
    <property type="entry name" value="ATPase_NBD"/>
</dbReference>
<dbReference type="SUPFAM" id="SSF53067">
    <property type="entry name" value="Actin-like ATPase domain"/>
    <property type="match status" value="1"/>
</dbReference>
<dbReference type="Gene3D" id="1.10.10.10">
    <property type="entry name" value="Winged helix-like DNA-binding domain superfamily/Winged helix DNA-binding domain"/>
    <property type="match status" value="1"/>
</dbReference>
<proteinExistence type="inferred from homology"/>
<dbReference type="Pfam" id="PF00480">
    <property type="entry name" value="ROK"/>
    <property type="match status" value="1"/>
</dbReference>
<name>A0A1G5Y4U6_9HYPH</name>
<dbReference type="InterPro" id="IPR036388">
    <property type="entry name" value="WH-like_DNA-bd_sf"/>
</dbReference>
<accession>A0A1G5Y4U6</accession>